<comment type="caution">
    <text evidence="1">The sequence shown here is derived from an EMBL/GenBank/DDBJ whole genome shotgun (WGS) entry which is preliminary data.</text>
</comment>
<evidence type="ECO:0000313" key="2">
    <source>
        <dbReference type="Proteomes" id="UP000235861"/>
    </source>
</evidence>
<sequence length="65" mass="7252">MIHANYSLNQRPAPAEIEPIARLCFFCLSLPTIGQFMKTQVERAIVLCIGQQVIEVASGFCTRLL</sequence>
<dbReference type="Proteomes" id="UP000235861">
    <property type="component" value="Unassembled WGS sequence"/>
</dbReference>
<protein>
    <submittedName>
        <fullName evidence="1">Uncharacterized protein</fullName>
    </submittedName>
</protein>
<reference evidence="1 2" key="1">
    <citation type="submission" date="2017-11" db="EMBL/GenBank/DDBJ databases">
        <title>Draft genome sequence of environmental isolate Aeromonas cavernicola sp. nov. MDC 2508.</title>
        <authorList>
            <person name="Colston S.M."/>
            <person name="Navarro A."/>
            <person name="Martinez-Murcia A.J."/>
            <person name="Graf J."/>
        </authorList>
    </citation>
    <scope>NUCLEOTIDE SEQUENCE [LARGE SCALE GENOMIC DNA]</scope>
    <source>
        <strain evidence="1 2">MDC 2508</strain>
    </source>
</reference>
<dbReference type="AlphaFoldDB" id="A0A2H9U7M1"/>
<organism evidence="1 2">
    <name type="scientific">Aeromonas cavernicola</name>
    <dbReference type="NCBI Taxonomy" id="1006623"/>
    <lineage>
        <taxon>Bacteria</taxon>
        <taxon>Pseudomonadati</taxon>
        <taxon>Pseudomonadota</taxon>
        <taxon>Gammaproteobacteria</taxon>
        <taxon>Aeromonadales</taxon>
        <taxon>Aeromonadaceae</taxon>
        <taxon>Aeromonas</taxon>
    </lineage>
</organism>
<keyword evidence="2" id="KW-1185">Reference proteome</keyword>
<dbReference type="EMBL" id="PGGC01000037">
    <property type="protein sequence ID" value="PJG60043.1"/>
    <property type="molecule type" value="Genomic_DNA"/>
</dbReference>
<evidence type="ECO:0000313" key="1">
    <source>
        <dbReference type="EMBL" id="PJG60043.1"/>
    </source>
</evidence>
<proteinExistence type="predicted"/>
<gene>
    <name evidence="1" type="ORF">CUC53_04255</name>
</gene>
<accession>A0A2H9U7M1</accession>
<name>A0A2H9U7M1_9GAMM</name>